<name>A0ABT3CPQ7_9BACT</name>
<dbReference type="EMBL" id="JAOYOD010000001">
    <property type="protein sequence ID" value="MCV9385258.1"/>
    <property type="molecule type" value="Genomic_DNA"/>
</dbReference>
<evidence type="ECO:0000313" key="3">
    <source>
        <dbReference type="Proteomes" id="UP001300692"/>
    </source>
</evidence>
<keyword evidence="3" id="KW-1185">Reference proteome</keyword>
<gene>
    <name evidence="2" type="ORF">N7U62_01215</name>
</gene>
<evidence type="ECO:0000256" key="1">
    <source>
        <dbReference type="SAM" id="SignalP"/>
    </source>
</evidence>
<dbReference type="Proteomes" id="UP001300692">
    <property type="component" value="Unassembled WGS sequence"/>
</dbReference>
<organism evidence="2 3">
    <name type="scientific">Reichenbachiella ulvae</name>
    <dbReference type="NCBI Taxonomy" id="2980104"/>
    <lineage>
        <taxon>Bacteria</taxon>
        <taxon>Pseudomonadati</taxon>
        <taxon>Bacteroidota</taxon>
        <taxon>Cytophagia</taxon>
        <taxon>Cytophagales</taxon>
        <taxon>Reichenbachiellaceae</taxon>
        <taxon>Reichenbachiella</taxon>
    </lineage>
</organism>
<sequence>MNKYFNISILLLAILIVSSCSSSDSDGGSKALVETAAMLTKGEASAASVNVPGGSNVTDWTGFKITFTGDENGGTYTTNADTEKLQHGVWNTSGTWEFGDNEGLVLIRDGNVDMPISLEVSESNFSLVFEMASPLARTNVVGGEWAFNFIF</sequence>
<keyword evidence="1" id="KW-0732">Signal</keyword>
<feature type="signal peptide" evidence="1">
    <location>
        <begin position="1"/>
        <end position="22"/>
    </location>
</feature>
<protein>
    <recommendedName>
        <fullName evidence="4">Lipocalin-like domain-containing protein</fullName>
    </recommendedName>
</protein>
<evidence type="ECO:0008006" key="4">
    <source>
        <dbReference type="Google" id="ProtNLM"/>
    </source>
</evidence>
<comment type="caution">
    <text evidence="2">The sequence shown here is derived from an EMBL/GenBank/DDBJ whole genome shotgun (WGS) entry which is preliminary data.</text>
</comment>
<dbReference type="PROSITE" id="PS51257">
    <property type="entry name" value="PROKAR_LIPOPROTEIN"/>
    <property type="match status" value="1"/>
</dbReference>
<dbReference type="RefSeq" id="WP_264136050.1">
    <property type="nucleotide sequence ID" value="NZ_JAOYOD010000001.1"/>
</dbReference>
<evidence type="ECO:0000313" key="2">
    <source>
        <dbReference type="EMBL" id="MCV9385258.1"/>
    </source>
</evidence>
<accession>A0ABT3CPQ7</accession>
<reference evidence="2 3" key="1">
    <citation type="submission" date="2022-10" db="EMBL/GenBank/DDBJ databases">
        <title>Comparative genomics and taxonomic characterization of three novel marine species of genus Reichenbachiella exhibiting antioxidant and polysaccharide degradation activities.</title>
        <authorList>
            <person name="Muhammad N."/>
            <person name="Lee Y.-J."/>
            <person name="Ko J."/>
            <person name="Kim S.-G."/>
        </authorList>
    </citation>
    <scope>NUCLEOTIDE SEQUENCE [LARGE SCALE GENOMIC DNA]</scope>
    <source>
        <strain evidence="2 3">ABR2-5</strain>
    </source>
</reference>
<feature type="chain" id="PRO_5047530005" description="Lipocalin-like domain-containing protein" evidence="1">
    <location>
        <begin position="23"/>
        <end position="151"/>
    </location>
</feature>
<proteinExistence type="predicted"/>